<dbReference type="AlphaFoldDB" id="A0A3P3F4H0"/>
<dbReference type="EMBL" id="RQXT01000052">
    <property type="protein sequence ID" value="RRH93287.1"/>
    <property type="molecule type" value="Genomic_DNA"/>
</dbReference>
<protein>
    <submittedName>
        <fullName evidence="1">Uncharacterized protein</fullName>
    </submittedName>
</protein>
<evidence type="ECO:0000313" key="2">
    <source>
        <dbReference type="Proteomes" id="UP000273786"/>
    </source>
</evidence>
<dbReference type="RefSeq" id="WP_125005310.1">
    <property type="nucleotide sequence ID" value="NZ_RQXT01000052.1"/>
</dbReference>
<sequence>MTKAKSAERNALLLEHEMTVVISRNSGTVGLKPAPHAEGKRRFTGQEPATSETLLAGWICAWPHGGKGWSYHPHPRLKELNALLPIYADLPAQRVETMRWVLERSAIDPRHAALHKPLTRIADAMAAR</sequence>
<reference evidence="1 2" key="1">
    <citation type="submission" date="2018-11" db="EMBL/GenBank/DDBJ databases">
        <title>the genome of Mesorhizobium tamadayense DSM 28320.</title>
        <authorList>
            <person name="Gao J."/>
        </authorList>
    </citation>
    <scope>NUCLEOTIDE SEQUENCE [LARGE SCALE GENOMIC DNA]</scope>
    <source>
        <strain evidence="1 2">DSM 28320</strain>
    </source>
</reference>
<gene>
    <name evidence="1" type="ORF">EH240_29845</name>
</gene>
<name>A0A3P3F4H0_9HYPH</name>
<comment type="caution">
    <text evidence="1">The sequence shown here is derived from an EMBL/GenBank/DDBJ whole genome shotgun (WGS) entry which is preliminary data.</text>
</comment>
<dbReference type="Proteomes" id="UP000273786">
    <property type="component" value="Unassembled WGS sequence"/>
</dbReference>
<organism evidence="1 2">
    <name type="scientific">Mesorhizobium tamadayense</name>
    <dbReference type="NCBI Taxonomy" id="425306"/>
    <lineage>
        <taxon>Bacteria</taxon>
        <taxon>Pseudomonadati</taxon>
        <taxon>Pseudomonadota</taxon>
        <taxon>Alphaproteobacteria</taxon>
        <taxon>Hyphomicrobiales</taxon>
        <taxon>Phyllobacteriaceae</taxon>
        <taxon>Mesorhizobium</taxon>
    </lineage>
</organism>
<dbReference type="OrthoDB" id="9790913at2"/>
<accession>A0A3P3F4H0</accession>
<proteinExistence type="predicted"/>
<keyword evidence="2" id="KW-1185">Reference proteome</keyword>
<evidence type="ECO:0000313" key="1">
    <source>
        <dbReference type="EMBL" id="RRH93287.1"/>
    </source>
</evidence>